<dbReference type="Proteomes" id="UP000584663">
    <property type="component" value="Unassembled WGS sequence"/>
</dbReference>
<protein>
    <submittedName>
        <fullName evidence="4">DUF3429 domain-containing protein</fullName>
    </submittedName>
</protein>
<sequence>MTPTTPNPGANPAPAPAPAPTPEGASRRIPLLSLVFGYGPVLVLPLTALAAWAGMPLALLIGQIWGAAILIFLAGITRGLSFFTPGGTHVSQMATMILRFSLGLLALIAGPSTGFGLLILGYASIALTDPWLASWGGAPGHFARLRPPQMAVAILGLIALFLLVPR</sequence>
<evidence type="ECO:0000256" key="2">
    <source>
        <dbReference type="SAM" id="Phobius"/>
    </source>
</evidence>
<accession>A0AA41A1V7</accession>
<evidence type="ECO:0000313" key="5">
    <source>
        <dbReference type="Proteomes" id="UP000584663"/>
    </source>
</evidence>
<evidence type="ECO:0000313" key="6">
    <source>
        <dbReference type="Proteomes" id="UP000704529"/>
    </source>
</evidence>
<gene>
    <name evidence="3" type="ORF">GGQ89_001252</name>
    <name evidence="4" type="ORF">JYA60_13945</name>
</gene>
<keyword evidence="2" id="KW-0812">Transmembrane</keyword>
<evidence type="ECO:0000313" key="3">
    <source>
        <dbReference type="EMBL" id="MBB4609045.1"/>
    </source>
</evidence>
<dbReference type="AlphaFoldDB" id="A0AA41A1V7"/>
<keyword evidence="5" id="KW-1185">Reference proteome</keyword>
<keyword evidence="2" id="KW-0472">Membrane</keyword>
<proteinExistence type="predicted"/>
<evidence type="ECO:0000313" key="4">
    <source>
        <dbReference type="EMBL" id="MBN3559329.1"/>
    </source>
</evidence>
<organism evidence="4 6">
    <name type="scientific">Sphingomonas yabuuchiae</name>
    <dbReference type="NCBI Taxonomy" id="172044"/>
    <lineage>
        <taxon>Bacteria</taxon>
        <taxon>Pseudomonadati</taxon>
        <taxon>Pseudomonadota</taxon>
        <taxon>Alphaproteobacteria</taxon>
        <taxon>Sphingomonadales</taxon>
        <taxon>Sphingomonadaceae</taxon>
        <taxon>Sphingomonas</taxon>
    </lineage>
</organism>
<feature type="region of interest" description="Disordered" evidence="1">
    <location>
        <begin position="1"/>
        <end position="24"/>
    </location>
</feature>
<reference evidence="4" key="2">
    <citation type="submission" date="2021-01" db="EMBL/GenBank/DDBJ databases">
        <title>Genome Sequencing of Type Strains.</title>
        <authorList>
            <person name="Lemaire J.F."/>
            <person name="Inderbitzin P."/>
            <person name="Collins S.B."/>
            <person name="Wespe N."/>
            <person name="Knight-Connoni V."/>
        </authorList>
    </citation>
    <scope>NUCLEOTIDE SEQUENCE</scope>
    <source>
        <strain evidence="4">DSM 14562</strain>
    </source>
</reference>
<dbReference type="EMBL" id="JAFHKU010000132">
    <property type="protein sequence ID" value="MBN3559329.1"/>
    <property type="molecule type" value="Genomic_DNA"/>
</dbReference>
<name>A0AA41A1V7_9SPHN</name>
<reference evidence="3 5" key="1">
    <citation type="submission" date="2020-08" db="EMBL/GenBank/DDBJ databases">
        <title>Genomic Encyclopedia of Type Strains, Phase IV (KMG-IV): sequencing the most valuable type-strain genomes for metagenomic binning, comparative biology and taxonomic classification.</title>
        <authorList>
            <person name="Goeker M."/>
        </authorList>
    </citation>
    <scope>NUCLEOTIDE SEQUENCE [LARGE SCALE GENOMIC DNA]</scope>
    <source>
        <strain evidence="3 5">DSM 14562</strain>
    </source>
</reference>
<feature type="transmembrane region" description="Helical" evidence="2">
    <location>
        <begin position="57"/>
        <end position="76"/>
    </location>
</feature>
<evidence type="ECO:0000256" key="1">
    <source>
        <dbReference type="SAM" id="MobiDB-lite"/>
    </source>
</evidence>
<feature type="compositionally biased region" description="Pro residues" evidence="1">
    <location>
        <begin position="1"/>
        <end position="21"/>
    </location>
</feature>
<feature type="transmembrane region" description="Helical" evidence="2">
    <location>
        <begin position="145"/>
        <end position="164"/>
    </location>
</feature>
<feature type="transmembrane region" description="Helical" evidence="2">
    <location>
        <begin position="31"/>
        <end position="51"/>
    </location>
</feature>
<dbReference type="EMBL" id="JACHNX010000003">
    <property type="protein sequence ID" value="MBB4609045.1"/>
    <property type="molecule type" value="Genomic_DNA"/>
</dbReference>
<dbReference type="RefSeq" id="WP_184104939.1">
    <property type="nucleotide sequence ID" value="NZ_JACHNX010000003.1"/>
</dbReference>
<feature type="transmembrane region" description="Helical" evidence="2">
    <location>
        <begin position="97"/>
        <end position="125"/>
    </location>
</feature>
<comment type="caution">
    <text evidence="4">The sequence shown here is derived from an EMBL/GenBank/DDBJ whole genome shotgun (WGS) entry which is preliminary data.</text>
</comment>
<keyword evidence="2" id="KW-1133">Transmembrane helix</keyword>
<dbReference type="Proteomes" id="UP000704529">
    <property type="component" value="Unassembled WGS sequence"/>
</dbReference>